<reference evidence="1 2" key="2">
    <citation type="journal article" date="2017" name="Nature">
        <title>The Apostasia genome and the evolution of orchids.</title>
        <authorList>
            <person name="Zhang G.Q."/>
            <person name="Liu K.W."/>
            <person name="Li Z."/>
            <person name="Lohaus R."/>
            <person name="Hsiao Y.Y."/>
            <person name="Niu S.C."/>
            <person name="Wang J.Y."/>
            <person name="Lin Y.C."/>
            <person name="Xu Q."/>
            <person name="Chen L.J."/>
            <person name="Yoshida K."/>
            <person name="Fujiwara S."/>
            <person name="Wang Z.W."/>
            <person name="Zhang Y.Q."/>
            <person name="Mitsuda N."/>
            <person name="Wang M."/>
            <person name="Liu G.H."/>
            <person name="Pecoraro L."/>
            <person name="Huang H.X."/>
            <person name="Xiao X.J."/>
            <person name="Lin M."/>
            <person name="Wu X.Y."/>
            <person name="Wu W.L."/>
            <person name="Chen Y.Y."/>
            <person name="Chang S.B."/>
            <person name="Sakamoto S."/>
            <person name="Ohme-Takagi M."/>
            <person name="Yagi M."/>
            <person name="Zeng S.J."/>
            <person name="Shen C.Y."/>
            <person name="Yeh C.M."/>
            <person name="Luo Y.B."/>
            <person name="Tsai W.C."/>
            <person name="Van de Peer Y."/>
            <person name="Liu Z.J."/>
        </authorList>
    </citation>
    <scope>NUCLEOTIDE SEQUENCE [LARGE SCALE GENOMIC DNA]</scope>
    <source>
        <tissue evidence="1">The whole plant</tissue>
    </source>
</reference>
<reference evidence="1 2" key="1">
    <citation type="journal article" date="2016" name="Sci. Rep.">
        <title>The Dendrobium catenatum Lindl. genome sequence provides insights into polysaccharide synthase, floral development and adaptive evolution.</title>
        <authorList>
            <person name="Zhang G.Q."/>
            <person name="Xu Q."/>
            <person name="Bian C."/>
            <person name="Tsai W.C."/>
            <person name="Yeh C.M."/>
            <person name="Liu K.W."/>
            <person name="Yoshida K."/>
            <person name="Zhang L.S."/>
            <person name="Chang S.B."/>
            <person name="Chen F."/>
            <person name="Shi Y."/>
            <person name="Su Y.Y."/>
            <person name="Zhang Y.Q."/>
            <person name="Chen L.J."/>
            <person name="Yin Y."/>
            <person name="Lin M."/>
            <person name="Huang H."/>
            <person name="Deng H."/>
            <person name="Wang Z.W."/>
            <person name="Zhu S.L."/>
            <person name="Zhao X."/>
            <person name="Deng C."/>
            <person name="Niu S.C."/>
            <person name="Huang J."/>
            <person name="Wang M."/>
            <person name="Liu G.H."/>
            <person name="Yang H.J."/>
            <person name="Xiao X.J."/>
            <person name="Hsiao Y.Y."/>
            <person name="Wu W.L."/>
            <person name="Chen Y.Y."/>
            <person name="Mitsuda N."/>
            <person name="Ohme-Takagi M."/>
            <person name="Luo Y.B."/>
            <person name="Van de Peer Y."/>
            <person name="Liu Z.J."/>
        </authorList>
    </citation>
    <scope>NUCLEOTIDE SEQUENCE [LARGE SCALE GENOMIC DNA]</scope>
    <source>
        <tissue evidence="1">The whole plant</tissue>
    </source>
</reference>
<evidence type="ECO:0000313" key="1">
    <source>
        <dbReference type="EMBL" id="PKU65281.1"/>
    </source>
</evidence>
<organism evidence="1 2">
    <name type="scientific">Dendrobium catenatum</name>
    <dbReference type="NCBI Taxonomy" id="906689"/>
    <lineage>
        <taxon>Eukaryota</taxon>
        <taxon>Viridiplantae</taxon>
        <taxon>Streptophyta</taxon>
        <taxon>Embryophyta</taxon>
        <taxon>Tracheophyta</taxon>
        <taxon>Spermatophyta</taxon>
        <taxon>Magnoliopsida</taxon>
        <taxon>Liliopsida</taxon>
        <taxon>Asparagales</taxon>
        <taxon>Orchidaceae</taxon>
        <taxon>Epidendroideae</taxon>
        <taxon>Malaxideae</taxon>
        <taxon>Dendrobiinae</taxon>
        <taxon>Dendrobium</taxon>
    </lineage>
</organism>
<keyword evidence="2" id="KW-1185">Reference proteome</keyword>
<dbReference type="OrthoDB" id="780992at2759"/>
<dbReference type="EMBL" id="KZ503367">
    <property type="protein sequence ID" value="PKU65281.1"/>
    <property type="molecule type" value="Genomic_DNA"/>
</dbReference>
<evidence type="ECO:0000313" key="2">
    <source>
        <dbReference type="Proteomes" id="UP000233837"/>
    </source>
</evidence>
<protein>
    <submittedName>
        <fullName evidence="1">Putative mitochondrial protein</fullName>
    </submittedName>
</protein>
<dbReference type="CDD" id="cd09272">
    <property type="entry name" value="RNase_HI_RT_Ty1"/>
    <property type="match status" value="1"/>
</dbReference>
<name>A0A2I0VPE0_9ASPA</name>
<sequence>MTNCKPVSTPSHLKSSNSPGLTAAYSNPTFYRQLAGCLQYLTLTRPDIAYTVNKVCQHMQNPTILHFEDLKRLLRYIQGTLHVGLPLFRDKPILQSFSDSDWAGDVKDRKSITGYCNFLGSSLISWSTKKQNVVARSSTEAEYRALASTAAEITWIRRLLHELNCPQPTSTSLFCDNTSAIALANNPVFHARTKHIEVDCHYIRHCITDQTIQIHHIPTTDQVADILTKPLPAPRFKLLAHKLVQPLETPV</sequence>
<dbReference type="PANTHER" id="PTHR11439">
    <property type="entry name" value="GAG-POL-RELATED RETROTRANSPOSON"/>
    <property type="match status" value="1"/>
</dbReference>
<dbReference type="SUPFAM" id="SSF56672">
    <property type="entry name" value="DNA/RNA polymerases"/>
    <property type="match status" value="1"/>
</dbReference>
<dbReference type="AlphaFoldDB" id="A0A2I0VPE0"/>
<proteinExistence type="predicted"/>
<accession>A0A2I0VPE0</accession>
<gene>
    <name evidence="1" type="ORF">MA16_Dca022928</name>
</gene>
<dbReference type="InterPro" id="IPR043502">
    <property type="entry name" value="DNA/RNA_pol_sf"/>
</dbReference>
<dbReference type="PANTHER" id="PTHR11439:SF524">
    <property type="entry name" value="RNA-DIRECTED DNA POLYMERASE, PROTEIN KINASE RLK-PELLE-DLSV FAMILY"/>
    <property type="match status" value="1"/>
</dbReference>
<dbReference type="Proteomes" id="UP000233837">
    <property type="component" value="Unassembled WGS sequence"/>
</dbReference>